<comment type="caution">
    <text evidence="1">The sequence shown here is derived from an EMBL/GenBank/DDBJ whole genome shotgun (WGS) entry which is preliminary data.</text>
</comment>
<gene>
    <name evidence="1" type="ORF">R3P38DRAFT_3186195</name>
</gene>
<dbReference type="EMBL" id="JAWWNJ010000022">
    <property type="protein sequence ID" value="KAK7033881.1"/>
    <property type="molecule type" value="Genomic_DNA"/>
</dbReference>
<sequence>MPSQSAEVRRLACARYREKNKAKLAEKSRIRAANYRERQLSTAEGASSYRAKAKAAQKIYHERCRDQLAAGKRGMRLEKTIKDLDERVGKARKERRRRIIEWDLAKAVEGLNTGS</sequence>
<dbReference type="AlphaFoldDB" id="A0AAW0C406"/>
<organism evidence="1 2">
    <name type="scientific">Favolaschia claudopus</name>
    <dbReference type="NCBI Taxonomy" id="2862362"/>
    <lineage>
        <taxon>Eukaryota</taxon>
        <taxon>Fungi</taxon>
        <taxon>Dikarya</taxon>
        <taxon>Basidiomycota</taxon>
        <taxon>Agaricomycotina</taxon>
        <taxon>Agaricomycetes</taxon>
        <taxon>Agaricomycetidae</taxon>
        <taxon>Agaricales</taxon>
        <taxon>Marasmiineae</taxon>
        <taxon>Mycenaceae</taxon>
        <taxon>Favolaschia</taxon>
    </lineage>
</organism>
<evidence type="ECO:0000313" key="2">
    <source>
        <dbReference type="Proteomes" id="UP001362999"/>
    </source>
</evidence>
<protein>
    <submittedName>
        <fullName evidence="1">Uncharacterized protein</fullName>
    </submittedName>
</protein>
<name>A0AAW0C406_9AGAR</name>
<dbReference type="Proteomes" id="UP001362999">
    <property type="component" value="Unassembled WGS sequence"/>
</dbReference>
<proteinExistence type="predicted"/>
<accession>A0AAW0C406</accession>
<keyword evidence="2" id="KW-1185">Reference proteome</keyword>
<reference evidence="1 2" key="1">
    <citation type="journal article" date="2024" name="J Genomics">
        <title>Draft genome sequencing and assembly of Favolaschia claudopus CIRM-BRFM 2984 isolated from oak limbs.</title>
        <authorList>
            <person name="Navarro D."/>
            <person name="Drula E."/>
            <person name="Chaduli D."/>
            <person name="Cazenave R."/>
            <person name="Ahrendt S."/>
            <person name="Wang J."/>
            <person name="Lipzen A."/>
            <person name="Daum C."/>
            <person name="Barry K."/>
            <person name="Grigoriev I.V."/>
            <person name="Favel A."/>
            <person name="Rosso M.N."/>
            <person name="Martin F."/>
        </authorList>
    </citation>
    <scope>NUCLEOTIDE SEQUENCE [LARGE SCALE GENOMIC DNA]</scope>
    <source>
        <strain evidence="1 2">CIRM-BRFM 2984</strain>
    </source>
</reference>
<evidence type="ECO:0000313" key="1">
    <source>
        <dbReference type="EMBL" id="KAK7033881.1"/>
    </source>
</evidence>